<dbReference type="EMBL" id="JADCUA010000004">
    <property type="protein sequence ID" value="KAH9840807.1"/>
    <property type="molecule type" value="Genomic_DNA"/>
</dbReference>
<evidence type="ECO:0000313" key="2">
    <source>
        <dbReference type="EMBL" id="KAH9840807.1"/>
    </source>
</evidence>
<keyword evidence="3" id="KW-1185">Reference proteome</keyword>
<accession>A0ABQ8KQZ2</accession>
<protein>
    <submittedName>
        <fullName evidence="2">Uncharacterized protein</fullName>
    </submittedName>
</protein>
<name>A0ABQ8KQZ2_9APHY</name>
<evidence type="ECO:0000256" key="1">
    <source>
        <dbReference type="SAM" id="MobiDB-lite"/>
    </source>
</evidence>
<organism evidence="2 3">
    <name type="scientific">Rhodofomes roseus</name>
    <dbReference type="NCBI Taxonomy" id="34475"/>
    <lineage>
        <taxon>Eukaryota</taxon>
        <taxon>Fungi</taxon>
        <taxon>Dikarya</taxon>
        <taxon>Basidiomycota</taxon>
        <taxon>Agaricomycotina</taxon>
        <taxon>Agaricomycetes</taxon>
        <taxon>Polyporales</taxon>
        <taxon>Rhodofomes</taxon>
    </lineage>
</organism>
<dbReference type="GeneID" id="72002163"/>
<dbReference type="RefSeq" id="XP_047782273.1">
    <property type="nucleotide sequence ID" value="XM_047921431.1"/>
</dbReference>
<evidence type="ECO:0000313" key="3">
    <source>
        <dbReference type="Proteomes" id="UP000814176"/>
    </source>
</evidence>
<dbReference type="Proteomes" id="UP000814176">
    <property type="component" value="Unassembled WGS sequence"/>
</dbReference>
<proteinExistence type="predicted"/>
<reference evidence="2 3" key="1">
    <citation type="journal article" date="2021" name="Environ. Microbiol.">
        <title>Gene family expansions and transcriptome signatures uncover fungal adaptations to wood decay.</title>
        <authorList>
            <person name="Hage H."/>
            <person name="Miyauchi S."/>
            <person name="Viragh M."/>
            <person name="Drula E."/>
            <person name="Min B."/>
            <person name="Chaduli D."/>
            <person name="Navarro D."/>
            <person name="Favel A."/>
            <person name="Norest M."/>
            <person name="Lesage-Meessen L."/>
            <person name="Balint B."/>
            <person name="Merenyi Z."/>
            <person name="de Eugenio L."/>
            <person name="Morin E."/>
            <person name="Martinez A.T."/>
            <person name="Baldrian P."/>
            <person name="Stursova M."/>
            <person name="Martinez M.J."/>
            <person name="Novotny C."/>
            <person name="Magnuson J.K."/>
            <person name="Spatafora J.W."/>
            <person name="Maurice S."/>
            <person name="Pangilinan J."/>
            <person name="Andreopoulos W."/>
            <person name="LaButti K."/>
            <person name="Hundley H."/>
            <person name="Na H."/>
            <person name="Kuo A."/>
            <person name="Barry K."/>
            <person name="Lipzen A."/>
            <person name="Henrissat B."/>
            <person name="Riley R."/>
            <person name="Ahrendt S."/>
            <person name="Nagy L.G."/>
            <person name="Grigoriev I.V."/>
            <person name="Martin F."/>
            <person name="Rosso M.N."/>
        </authorList>
    </citation>
    <scope>NUCLEOTIDE SEQUENCE [LARGE SCALE GENOMIC DNA]</scope>
    <source>
        <strain evidence="2 3">CIRM-BRFM 1785</strain>
    </source>
</reference>
<comment type="caution">
    <text evidence="2">The sequence shown here is derived from an EMBL/GenBank/DDBJ whole genome shotgun (WGS) entry which is preliminary data.</text>
</comment>
<gene>
    <name evidence="2" type="ORF">C8Q71DRAFT_721276</name>
</gene>
<feature type="region of interest" description="Disordered" evidence="1">
    <location>
        <begin position="13"/>
        <end position="35"/>
    </location>
</feature>
<feature type="region of interest" description="Disordered" evidence="1">
    <location>
        <begin position="155"/>
        <end position="192"/>
    </location>
</feature>
<sequence>MTDLCEDKSLQRVQSHMPDDETQVPQGHTHHEASQLWRAGGKTWQCHVPTSRVYDPGERIQILHYQVPNGHQTSPVRRTCVNGSSLRHEVACTSVWAAGGTVPTTPCTSGDGALRPTVDQIVPGHYVNMYGDVPAAGASFMKACERRSWLGPKSPERNLKIFAGPPRSNPHSPQTGFPDPWVDRTPEPNLKL</sequence>